<dbReference type="RefSeq" id="WP_309798143.1">
    <property type="nucleotide sequence ID" value="NZ_BAAAHY010000005.1"/>
</dbReference>
<gene>
    <name evidence="1" type="ORF">JOE69_001893</name>
</gene>
<organism evidence="1 2">
    <name type="scientific">Arthrobacter russicus</name>
    <dbReference type="NCBI Taxonomy" id="172040"/>
    <lineage>
        <taxon>Bacteria</taxon>
        <taxon>Bacillati</taxon>
        <taxon>Actinomycetota</taxon>
        <taxon>Actinomycetes</taxon>
        <taxon>Micrococcales</taxon>
        <taxon>Micrococcaceae</taxon>
        <taxon>Arthrobacter</taxon>
    </lineage>
</organism>
<protein>
    <submittedName>
        <fullName evidence="1">Muconolactone delta-isomerase</fullName>
    </submittedName>
</protein>
<keyword evidence="2" id="KW-1185">Reference proteome</keyword>
<name>A0ABU1JB64_9MICC</name>
<evidence type="ECO:0000313" key="2">
    <source>
        <dbReference type="Proteomes" id="UP001185069"/>
    </source>
</evidence>
<reference evidence="1 2" key="1">
    <citation type="submission" date="2023-07" db="EMBL/GenBank/DDBJ databases">
        <title>Sequencing the genomes of 1000 actinobacteria strains.</title>
        <authorList>
            <person name="Klenk H.-P."/>
        </authorList>
    </citation>
    <scope>NUCLEOTIDE SEQUENCE [LARGE SCALE GENOMIC DNA]</scope>
    <source>
        <strain evidence="1 2">DSM 14555</strain>
    </source>
</reference>
<evidence type="ECO:0000313" key="1">
    <source>
        <dbReference type="EMBL" id="MDR6269655.1"/>
    </source>
</evidence>
<sequence length="95" mass="10629">MEFRVLSERDLTGYDLPDFEPFLPAETNTIRRLYAEGKVRSIWLRGDVRGACFTLEAPDAAAAQDIVDSLPLAKAGMSRFQLIPLQPYGGFAQEH</sequence>
<dbReference type="Gene3D" id="3.30.70.1060">
    <property type="entry name" value="Dimeric alpha+beta barrel"/>
    <property type="match status" value="1"/>
</dbReference>
<dbReference type="EMBL" id="JAVDQF010000001">
    <property type="protein sequence ID" value="MDR6269655.1"/>
    <property type="molecule type" value="Genomic_DNA"/>
</dbReference>
<proteinExistence type="predicted"/>
<comment type="caution">
    <text evidence="1">The sequence shown here is derived from an EMBL/GenBank/DDBJ whole genome shotgun (WGS) entry which is preliminary data.</text>
</comment>
<accession>A0ABU1JB64</accession>
<dbReference type="Proteomes" id="UP001185069">
    <property type="component" value="Unassembled WGS sequence"/>
</dbReference>